<dbReference type="eggNOG" id="KOG2969">
    <property type="taxonomic scope" value="Eukaryota"/>
</dbReference>
<evidence type="ECO:0000256" key="8">
    <source>
        <dbReference type="RuleBase" id="RU366063"/>
    </source>
</evidence>
<feature type="domain" description="Ubiquinone biosynthesis protein COQ9 HTH" evidence="11">
    <location>
        <begin position="81"/>
        <end position="103"/>
    </location>
</feature>
<protein>
    <recommendedName>
        <fullName evidence="8">Ubiquinone biosynthesis protein</fullName>
    </recommendedName>
</protein>
<dbReference type="GO" id="GO:0005743">
    <property type="term" value="C:mitochondrial inner membrane"/>
    <property type="evidence" value="ECO:0007669"/>
    <property type="project" value="TreeGrafter"/>
</dbReference>
<dbReference type="FunFam" id="1.10.357.10:FF:000004">
    <property type="entry name" value="Ubiquinone biosynthesis protein COQ9, mitochondrial"/>
    <property type="match status" value="1"/>
</dbReference>
<name>K3WGL3_GLOUD</name>
<dbReference type="PANTHER" id="PTHR21427">
    <property type="entry name" value="UBIQUINONE BIOSYNTHESIS PROTEIN COQ9, MITOCHONDRIAL"/>
    <property type="match status" value="1"/>
</dbReference>
<dbReference type="VEuPathDB" id="FungiDB:PYU1_G004094"/>
<feature type="compositionally biased region" description="Basic and acidic residues" evidence="9">
    <location>
        <begin position="355"/>
        <end position="366"/>
    </location>
</feature>
<organism evidence="12 13">
    <name type="scientific">Globisporangium ultimum (strain ATCC 200006 / CBS 805.95 / DAOM BR144)</name>
    <name type="common">Pythium ultimum</name>
    <dbReference type="NCBI Taxonomy" id="431595"/>
    <lineage>
        <taxon>Eukaryota</taxon>
        <taxon>Sar</taxon>
        <taxon>Stramenopiles</taxon>
        <taxon>Oomycota</taxon>
        <taxon>Peronosporomycetes</taxon>
        <taxon>Pythiales</taxon>
        <taxon>Pythiaceae</taxon>
        <taxon>Globisporangium</taxon>
    </lineage>
</organism>
<reference evidence="13" key="1">
    <citation type="journal article" date="2010" name="Genome Biol.">
        <title>Genome sequence of the necrotrophic plant pathogen Pythium ultimum reveals original pathogenicity mechanisms and effector repertoire.</title>
        <authorList>
            <person name="Levesque C.A."/>
            <person name="Brouwer H."/>
            <person name="Cano L."/>
            <person name="Hamilton J.P."/>
            <person name="Holt C."/>
            <person name="Huitema E."/>
            <person name="Raffaele S."/>
            <person name="Robideau G.P."/>
            <person name="Thines M."/>
            <person name="Win J."/>
            <person name="Zerillo M.M."/>
            <person name="Beakes G.W."/>
            <person name="Boore J.L."/>
            <person name="Busam D."/>
            <person name="Dumas B."/>
            <person name="Ferriera S."/>
            <person name="Fuerstenberg S.I."/>
            <person name="Gachon C.M."/>
            <person name="Gaulin E."/>
            <person name="Govers F."/>
            <person name="Grenville-Briggs L."/>
            <person name="Horner N."/>
            <person name="Hostetler J."/>
            <person name="Jiang R.H."/>
            <person name="Johnson J."/>
            <person name="Krajaejun T."/>
            <person name="Lin H."/>
            <person name="Meijer H.J."/>
            <person name="Moore B."/>
            <person name="Morris P."/>
            <person name="Phuntmart V."/>
            <person name="Puiu D."/>
            <person name="Shetty J."/>
            <person name="Stajich J.E."/>
            <person name="Tripathy S."/>
            <person name="Wawra S."/>
            <person name="van West P."/>
            <person name="Whitty B.R."/>
            <person name="Coutinho P.M."/>
            <person name="Henrissat B."/>
            <person name="Martin F."/>
            <person name="Thomas P.D."/>
            <person name="Tyler B.M."/>
            <person name="De Vries R.P."/>
            <person name="Kamoun S."/>
            <person name="Yandell M."/>
            <person name="Tisserat N."/>
            <person name="Buell C.R."/>
        </authorList>
    </citation>
    <scope>NUCLEOTIDE SEQUENCE</scope>
    <source>
        <strain evidence="13">DAOM:BR144</strain>
    </source>
</reference>
<evidence type="ECO:0000259" key="11">
    <source>
        <dbReference type="Pfam" id="PF21392"/>
    </source>
</evidence>
<dbReference type="NCBIfam" id="TIGR02396">
    <property type="entry name" value="diverge_rpsU"/>
    <property type="match status" value="1"/>
</dbReference>
<accession>K3WGL3</accession>
<dbReference type="Gene3D" id="1.10.357.10">
    <property type="entry name" value="Tetracycline Repressor, domain 2"/>
    <property type="match status" value="1"/>
</dbReference>
<comment type="subcellular location">
    <subcellularLocation>
        <location evidence="1 8">Mitochondrion</location>
    </subcellularLocation>
</comment>
<keyword evidence="5" id="KW-0809">Transit peptide</keyword>
<dbReference type="Pfam" id="PF08511">
    <property type="entry name" value="COQ9"/>
    <property type="match status" value="1"/>
</dbReference>
<dbReference type="STRING" id="431595.K3WGL3"/>
<evidence type="ECO:0000313" key="13">
    <source>
        <dbReference type="Proteomes" id="UP000019132"/>
    </source>
</evidence>
<dbReference type="InterPro" id="IPR012762">
    <property type="entry name" value="Ubiq_biosynth_COQ9"/>
</dbReference>
<dbReference type="Pfam" id="PF21392">
    <property type="entry name" value="COQ9_N"/>
    <property type="match status" value="1"/>
</dbReference>
<proteinExistence type="inferred from homology"/>
<comment type="pathway">
    <text evidence="2 8">Cofactor biosynthesis; ubiquinone biosynthesis.</text>
</comment>
<feature type="region of interest" description="Disordered" evidence="9">
    <location>
        <begin position="323"/>
        <end position="366"/>
    </location>
</feature>
<dbReference type="HOGENOM" id="CLU_064623_0_0_1"/>
<evidence type="ECO:0000256" key="2">
    <source>
        <dbReference type="ARBA" id="ARBA00004749"/>
    </source>
</evidence>
<dbReference type="InParanoid" id="K3WGL3"/>
<dbReference type="GO" id="GO:0006744">
    <property type="term" value="P:ubiquinone biosynthetic process"/>
    <property type="evidence" value="ECO:0007669"/>
    <property type="project" value="UniProtKB-UniRule"/>
</dbReference>
<keyword evidence="4 8" id="KW-0831">Ubiquinone biosynthesis</keyword>
<dbReference type="Proteomes" id="UP000019132">
    <property type="component" value="Unassembled WGS sequence"/>
</dbReference>
<dbReference type="UniPathway" id="UPA00232"/>
<evidence type="ECO:0000256" key="1">
    <source>
        <dbReference type="ARBA" id="ARBA00004173"/>
    </source>
</evidence>
<dbReference type="OMA" id="WHEGMAI"/>
<evidence type="ECO:0000256" key="4">
    <source>
        <dbReference type="ARBA" id="ARBA00022688"/>
    </source>
</evidence>
<evidence type="ECO:0000256" key="9">
    <source>
        <dbReference type="SAM" id="MobiDB-lite"/>
    </source>
</evidence>
<dbReference type="InterPro" id="IPR013718">
    <property type="entry name" value="COQ9_C"/>
</dbReference>
<keyword evidence="6 8" id="KW-0446">Lipid-binding</keyword>
<reference evidence="13" key="2">
    <citation type="submission" date="2010-04" db="EMBL/GenBank/DDBJ databases">
        <authorList>
            <person name="Buell R."/>
            <person name="Hamilton J."/>
            <person name="Hostetler J."/>
        </authorList>
    </citation>
    <scope>NUCLEOTIDE SEQUENCE [LARGE SCALE GENOMIC DNA]</scope>
    <source>
        <strain evidence="13">DAOM:BR144</strain>
    </source>
</reference>
<dbReference type="EMBL" id="GL376567">
    <property type="status" value="NOT_ANNOTATED_CDS"/>
    <property type="molecule type" value="Genomic_DNA"/>
</dbReference>
<evidence type="ECO:0000256" key="6">
    <source>
        <dbReference type="ARBA" id="ARBA00023121"/>
    </source>
</evidence>
<keyword evidence="7 8" id="KW-0496">Mitochondrion</keyword>
<evidence type="ECO:0000313" key="12">
    <source>
        <dbReference type="EnsemblProtists" id="PYU1_T004104"/>
    </source>
</evidence>
<feature type="domain" description="COQ9 C-terminal" evidence="10">
    <location>
        <begin position="187"/>
        <end position="256"/>
    </location>
</feature>
<dbReference type="InterPro" id="IPR048674">
    <property type="entry name" value="COQ9_HTH"/>
</dbReference>
<sequence>MLGGRTALRRAAAANARALQHAAVVASAPRTATAGASAASQRRAIHAVAAPFTVTLGSKSADCARALSTDTRSIENPEFLILDNALHHVAEHGWTIEALAAGATDLGYPSVAHGMFSRGAIELVDYFMDKSNDELHDILVANTEKLQLMSVTDRLKFGVRARLEMLAPVLPTWPQAMALGALPQNAPTTFAKLAKLSDEIWYFAGDKATDASWYTKRALLTGIYASTELFMLSDQSPGFQDTWAFLDRRIDETITLGELPQNVGEVAAMAGVAAQSLFSAVTSLAGPVASQILSQSPLANAPNPISALGSVMPSSVLAGFPTNPLASSPVQPPAGFGGQPDFDPKDLHDIDEELEKLGGADAQRRA</sequence>
<evidence type="ECO:0000256" key="7">
    <source>
        <dbReference type="ARBA" id="ARBA00023128"/>
    </source>
</evidence>
<evidence type="ECO:0000259" key="10">
    <source>
        <dbReference type="Pfam" id="PF08511"/>
    </source>
</evidence>
<keyword evidence="13" id="KW-1185">Reference proteome</keyword>
<dbReference type="AlphaFoldDB" id="K3WGL3"/>
<comment type="function">
    <text evidence="8">Membrane-associated protein that warps the membrane surface to access and bind aromatic isoprenes with high specificity, including ubiquinone (CoQ) isoprene intermediates and presents them directly to Coq7, therefore facilitating the Coq7-mediated hydroxylase step. Participates in the biosynthesis of coenzyme Q, also named ubiquinone, an essential lipid-soluble electron transporter for aerobic cellular respiration.</text>
</comment>
<reference evidence="12" key="3">
    <citation type="submission" date="2015-02" db="UniProtKB">
        <authorList>
            <consortium name="EnsemblProtists"/>
        </authorList>
    </citation>
    <scope>IDENTIFICATION</scope>
    <source>
        <strain evidence="12">DAOM BR144</strain>
    </source>
</reference>
<dbReference type="GO" id="GO:0008289">
    <property type="term" value="F:lipid binding"/>
    <property type="evidence" value="ECO:0007669"/>
    <property type="project" value="UniProtKB-UniRule"/>
</dbReference>
<evidence type="ECO:0000256" key="5">
    <source>
        <dbReference type="ARBA" id="ARBA00022946"/>
    </source>
</evidence>
<dbReference type="PANTHER" id="PTHR21427:SF19">
    <property type="entry name" value="UBIQUINONE BIOSYNTHESIS PROTEIN COQ9, MITOCHONDRIAL"/>
    <property type="match status" value="1"/>
</dbReference>
<comment type="similarity">
    <text evidence="3 8">Belongs to the COQ9 family.</text>
</comment>
<evidence type="ECO:0000256" key="3">
    <source>
        <dbReference type="ARBA" id="ARBA00010766"/>
    </source>
</evidence>
<dbReference type="EnsemblProtists" id="PYU1_T004104">
    <property type="protein sequence ID" value="PYU1_T004104"/>
    <property type="gene ID" value="PYU1_G004094"/>
</dbReference>